<evidence type="ECO:0000256" key="4">
    <source>
        <dbReference type="ARBA" id="ARBA00023065"/>
    </source>
</evidence>
<dbReference type="EMBL" id="CAEKDK010000001">
    <property type="protein sequence ID" value="CAB4263371.1"/>
    <property type="molecule type" value="Genomic_DNA"/>
</dbReference>
<evidence type="ECO:0000256" key="2">
    <source>
        <dbReference type="ARBA" id="ARBA00022741"/>
    </source>
</evidence>
<evidence type="ECO:0000256" key="7">
    <source>
        <dbReference type="ARBA" id="ARBA00023310"/>
    </source>
</evidence>
<dbReference type="InterPro" id="IPR038376">
    <property type="entry name" value="ATP_synth_asu_C_sf"/>
</dbReference>
<dbReference type="GO" id="GO:0005524">
    <property type="term" value="F:ATP binding"/>
    <property type="evidence" value="ECO:0007669"/>
    <property type="project" value="UniProtKB-KW"/>
</dbReference>
<protein>
    <recommendedName>
        <fullName evidence="8">ATP synthase alpha subunit C-terminal domain-containing protein</fullName>
    </recommendedName>
</protein>
<evidence type="ECO:0000313" key="9">
    <source>
        <dbReference type="EMBL" id="CAB4263371.1"/>
    </source>
</evidence>
<dbReference type="CDD" id="cd18113">
    <property type="entry name" value="ATP-synt_F1_alpha_C"/>
    <property type="match status" value="1"/>
</dbReference>
<proteinExistence type="predicted"/>
<dbReference type="EMBL" id="CAEKKB010000005">
    <property type="protein sequence ID" value="CAB4311025.1"/>
    <property type="molecule type" value="Genomic_DNA"/>
</dbReference>
<dbReference type="PANTHER" id="PTHR48082">
    <property type="entry name" value="ATP SYNTHASE SUBUNIT ALPHA, MITOCHONDRIAL"/>
    <property type="match status" value="1"/>
</dbReference>
<organism evidence="10 12">
    <name type="scientific">Prunus armeniaca</name>
    <name type="common">Apricot</name>
    <name type="synonym">Armeniaca vulgaris</name>
    <dbReference type="NCBI Taxonomy" id="36596"/>
    <lineage>
        <taxon>Eukaryota</taxon>
        <taxon>Viridiplantae</taxon>
        <taxon>Streptophyta</taxon>
        <taxon>Embryophyta</taxon>
        <taxon>Tracheophyta</taxon>
        <taxon>Spermatophyta</taxon>
        <taxon>Magnoliopsida</taxon>
        <taxon>eudicotyledons</taxon>
        <taxon>Gunneridae</taxon>
        <taxon>Pentapetalae</taxon>
        <taxon>rosids</taxon>
        <taxon>fabids</taxon>
        <taxon>Rosales</taxon>
        <taxon>Rosaceae</taxon>
        <taxon>Amygdaloideae</taxon>
        <taxon>Amygdaleae</taxon>
        <taxon>Prunus</taxon>
    </lineage>
</organism>
<keyword evidence="5" id="KW-0472">Membrane</keyword>
<dbReference type="Proteomes" id="UP000507245">
    <property type="component" value="Unassembled WGS sequence"/>
</dbReference>
<dbReference type="InterPro" id="IPR005294">
    <property type="entry name" value="ATP_synth_F1_asu"/>
</dbReference>
<dbReference type="OrthoDB" id="9805536at2759"/>
<dbReference type="FunFam" id="1.20.150.20:FF:000001">
    <property type="entry name" value="ATP synthase subunit alpha"/>
    <property type="match status" value="1"/>
</dbReference>
<dbReference type="AlphaFoldDB" id="A0A6J5XGG0"/>
<dbReference type="GO" id="GO:0043531">
    <property type="term" value="F:ADP binding"/>
    <property type="evidence" value="ECO:0007669"/>
    <property type="project" value="TreeGrafter"/>
</dbReference>
<evidence type="ECO:0000256" key="1">
    <source>
        <dbReference type="ARBA" id="ARBA00022448"/>
    </source>
</evidence>
<dbReference type="GO" id="GO:0045259">
    <property type="term" value="C:proton-transporting ATP synthase complex"/>
    <property type="evidence" value="ECO:0007669"/>
    <property type="project" value="UniProtKB-KW"/>
</dbReference>
<evidence type="ECO:0000256" key="5">
    <source>
        <dbReference type="ARBA" id="ARBA00023136"/>
    </source>
</evidence>
<keyword evidence="7" id="KW-0066">ATP synthesis</keyword>
<keyword evidence="2" id="KW-0547">Nucleotide-binding</keyword>
<keyword evidence="4" id="KW-0406">Ion transport</keyword>
<keyword evidence="12" id="KW-1185">Reference proteome</keyword>
<name>A0A6J5XGG0_PRUAR</name>
<keyword evidence="1" id="KW-0813">Transport</keyword>
<dbReference type="PANTHER" id="PTHR48082:SF2">
    <property type="entry name" value="ATP SYNTHASE SUBUNIT ALPHA, MITOCHONDRIAL"/>
    <property type="match status" value="1"/>
</dbReference>
<feature type="domain" description="ATP synthase alpha subunit C-terminal" evidence="8">
    <location>
        <begin position="110"/>
        <end position="223"/>
    </location>
</feature>
<evidence type="ECO:0000259" key="8">
    <source>
        <dbReference type="Pfam" id="PF00306"/>
    </source>
</evidence>
<dbReference type="SUPFAM" id="SSF47917">
    <property type="entry name" value="C-terminal domain of alpha and beta subunits of F1 ATP synthase"/>
    <property type="match status" value="1"/>
</dbReference>
<evidence type="ECO:0000313" key="11">
    <source>
        <dbReference type="Proteomes" id="UP000507222"/>
    </source>
</evidence>
<evidence type="ECO:0000313" key="12">
    <source>
        <dbReference type="Proteomes" id="UP000507245"/>
    </source>
</evidence>
<sequence>MGHDVPSPKKGEKFANIPLRGYWQIFFVLEFSGFMWYLSKGGEVLAAAGLFLHHSVLCEIIEWNQSLGLPIDLTYGWREGVKLSTGLKPPKVDTAINVGLSVSRVGSAAQLKIMKQVCGSSKLELAQYREVAALAQFGSDLDAATQALLNRGARLTEVPKQPQYAPLPIEKQILVIYAAVNGFCDRMPLDRISQYERAIPNSVKPELLQSLLEKGGNIPSIRKDLNSTVSMGLDKLATSKGSKKKGSQNLLALLALPSKEGLNFPLVPVLRCFGFGFGVGSGIIKIHHYYEKGEIGFLGPTYREDNTTLSCKYIKESAKHQRKNPSSLIGGTLSYCLASLQPYHLTDPTIGTFFLTLRGETGFLSFLFRTADLSLSLVRTCIGGPLSTSIVESQKQESLIPDPLIYDNSRSTNFPSS</sequence>
<evidence type="ECO:0000313" key="10">
    <source>
        <dbReference type="EMBL" id="CAB4311025.1"/>
    </source>
</evidence>
<dbReference type="Proteomes" id="UP000507222">
    <property type="component" value="Unassembled WGS sequence"/>
</dbReference>
<reference evidence="10 11" key="2">
    <citation type="submission" date="2020-05" db="EMBL/GenBank/DDBJ databases">
        <authorList>
            <person name="Campoy J."/>
            <person name="Schneeberger K."/>
            <person name="Spophaly S."/>
        </authorList>
    </citation>
    <scope>NUCLEOTIDE SEQUENCE [LARGE SCALE GENOMIC DNA]</scope>
    <source>
        <strain evidence="10">PruArmRojPasFocal</strain>
    </source>
</reference>
<evidence type="ECO:0000256" key="3">
    <source>
        <dbReference type="ARBA" id="ARBA00022840"/>
    </source>
</evidence>
<dbReference type="Pfam" id="PF00306">
    <property type="entry name" value="ATP-synt_ab_C"/>
    <property type="match status" value="1"/>
</dbReference>
<dbReference type="GO" id="GO:0046933">
    <property type="term" value="F:proton-transporting ATP synthase activity, rotational mechanism"/>
    <property type="evidence" value="ECO:0007669"/>
    <property type="project" value="InterPro"/>
</dbReference>
<keyword evidence="6" id="KW-0139">CF(1)</keyword>
<reference evidence="12" key="1">
    <citation type="journal article" date="2020" name="Genome Biol.">
        <title>Gamete binning: chromosome-level and haplotype-resolved genome assembly enabled by high-throughput single-cell sequencing of gamete genomes.</title>
        <authorList>
            <person name="Campoy J.A."/>
            <person name="Sun H."/>
            <person name="Goel M."/>
            <person name="Jiao W.-B."/>
            <person name="Folz-Donahue K."/>
            <person name="Wang N."/>
            <person name="Rubio M."/>
            <person name="Liu C."/>
            <person name="Kukat C."/>
            <person name="Ruiz D."/>
            <person name="Huettel B."/>
            <person name="Schneeberger K."/>
        </authorList>
    </citation>
    <scope>NUCLEOTIDE SEQUENCE [LARGE SCALE GENOMIC DNA]</scope>
    <source>
        <strain evidence="12">cv. Rojo Pasion</strain>
    </source>
</reference>
<evidence type="ECO:0000256" key="6">
    <source>
        <dbReference type="ARBA" id="ARBA00023196"/>
    </source>
</evidence>
<dbReference type="InterPro" id="IPR000793">
    <property type="entry name" value="ATP_synth_asu_C"/>
</dbReference>
<gene>
    <name evidence="9" type="ORF">CURHAP_LOCUS3519</name>
    <name evidence="10" type="ORF">ORAREDHAP_LOCUS33046</name>
</gene>
<keyword evidence="3" id="KW-0067">ATP-binding</keyword>
<accession>A0A6J5XGG0</accession>
<dbReference type="Gene3D" id="1.20.150.20">
    <property type="entry name" value="ATP synthase alpha/beta chain, C-terminal domain"/>
    <property type="match status" value="1"/>
</dbReference>